<evidence type="ECO:0000313" key="2">
    <source>
        <dbReference type="Proteomes" id="UP000001176"/>
    </source>
</evidence>
<proteinExistence type="predicted"/>
<keyword evidence="2" id="KW-1185">Reference proteome</keyword>
<evidence type="ECO:0000313" key="1">
    <source>
        <dbReference type="EMBL" id="CAP54334.1"/>
    </source>
</evidence>
<accession>A9H5H7</accession>
<organism evidence="1 2">
    <name type="scientific">Gluconacetobacter diazotrophicus (strain ATCC 49037 / DSM 5601 / CCUG 37298 / CIP 103539 / LMG 7603 / PAl5)</name>
    <dbReference type="NCBI Taxonomy" id="272568"/>
    <lineage>
        <taxon>Bacteria</taxon>
        <taxon>Pseudomonadati</taxon>
        <taxon>Pseudomonadota</taxon>
        <taxon>Alphaproteobacteria</taxon>
        <taxon>Acetobacterales</taxon>
        <taxon>Acetobacteraceae</taxon>
        <taxon>Gluconacetobacter</taxon>
    </lineage>
</organism>
<protein>
    <recommendedName>
        <fullName evidence="3">DUF736 domain-containing protein</fullName>
    </recommendedName>
</protein>
<sequence>MAIEATVVAARYKPGDRTMIIGSFKKVGEGYEGEIVTLTQKIRGIRFVPEASRASDNVPNFRIQIGKLEAGAAWIKHTTDWREYLSVKLDDPTLPGPIFASLFEEEGGAYNLIWSRQRPRNGD</sequence>
<reference evidence="1 2" key="1">
    <citation type="journal article" date="2009" name="BMC Genomics">
        <title>Complete genome sequence of the sugarcane nitrogen-fixing endophyte Gluconacetobacter diazotrophicus Pal5.</title>
        <authorList>
            <person name="Bertalan M."/>
            <person name="Albano R."/>
            <person name="Padua V."/>
            <person name="Rouws L."/>
            <person name="Rojas C."/>
            <person name="Hemerly A."/>
            <person name="Teixeira K."/>
            <person name="Schwab S."/>
            <person name="Araujo J."/>
            <person name="Oliveira A."/>
            <person name="Franca L."/>
            <person name="Magalhaes V."/>
            <person name="Alqueres S."/>
            <person name="Cardoso A."/>
            <person name="Almeida W."/>
            <person name="Loureiro M.M."/>
            <person name="Nogueira E."/>
            <person name="Cidade D."/>
            <person name="Oliveira D."/>
            <person name="Simao T."/>
            <person name="Macedo J."/>
            <person name="Valadao A."/>
            <person name="Dreschsel M."/>
            <person name="Freitas F."/>
            <person name="Vidal M."/>
            <person name="Guedes H."/>
            <person name="Rodrigues E."/>
            <person name="Meneses C."/>
            <person name="Brioso P."/>
            <person name="Pozzer L."/>
            <person name="Figueiredo D."/>
            <person name="Montano H."/>
            <person name="Junior J."/>
            <person name="Filho G."/>
            <person name="Flores V."/>
            <person name="Ferreira B."/>
            <person name="Branco A."/>
            <person name="Gonzalez P."/>
            <person name="Guillobel H."/>
            <person name="Lemos M."/>
            <person name="Seibel L."/>
            <person name="Macedo J."/>
            <person name="Alves-Ferreira M."/>
            <person name="Sachetto-Martins G."/>
            <person name="Coelho A."/>
            <person name="Santos E."/>
            <person name="Amaral G."/>
            <person name="Neves A."/>
            <person name="Pacheco A.B."/>
            <person name="Carvalho D."/>
            <person name="Lery L."/>
            <person name="Bisch P."/>
            <person name="Rossle S.C."/>
            <person name="Urmenyi T."/>
            <person name="Kruger W.V."/>
            <person name="Martins O."/>
            <person name="Baldani J.I."/>
            <person name="Ferreira P.C."/>
        </authorList>
    </citation>
    <scope>NUCLEOTIDE SEQUENCE [LARGE SCALE GENOMIC DNA]</scope>
    <source>
        <strain evidence="2">ATCC 49037 / DSM 5601 / CCUG 37298 / CIP 103539 / LMG 7603 / PAl5</strain>
    </source>
</reference>
<evidence type="ECO:0008006" key="3">
    <source>
        <dbReference type="Google" id="ProtNLM"/>
    </source>
</evidence>
<name>A9H5H7_GLUDA</name>
<dbReference type="Pfam" id="PF05284">
    <property type="entry name" value="DUF736"/>
    <property type="match status" value="1"/>
</dbReference>
<dbReference type="InterPro" id="IPR007948">
    <property type="entry name" value="DUF736"/>
</dbReference>
<dbReference type="Proteomes" id="UP000001176">
    <property type="component" value="Chromosome"/>
</dbReference>
<dbReference type="EMBL" id="AM889285">
    <property type="protein sequence ID" value="CAP54334.1"/>
    <property type="molecule type" value="Genomic_DNA"/>
</dbReference>
<dbReference type="RefSeq" id="WP_012222710.1">
    <property type="nucleotide sequence ID" value="NC_010125.1"/>
</dbReference>
<gene>
    <name evidence="1" type="ordered locus">GDI0391</name>
</gene>
<dbReference type="AlphaFoldDB" id="A9H5H7"/>
<dbReference type="KEGG" id="gdi:GDI0391"/>